<feature type="binding site" evidence="10">
    <location>
        <position position="367"/>
    </location>
    <ligand>
        <name>thiamine diphosphate</name>
        <dbReference type="ChEBI" id="CHEBI:58937"/>
    </ligand>
</feature>
<comment type="pathway">
    <text evidence="1 10">Metabolic intermediate biosynthesis; 1-deoxy-D-xylulose 5-phosphate biosynthesis; 1-deoxy-D-xylulose 5-phosphate from D-glyceraldehyde 3-phosphate and pyruvate: step 1/1.</text>
</comment>
<evidence type="ECO:0000256" key="9">
    <source>
        <dbReference type="ARBA" id="ARBA00023229"/>
    </source>
</evidence>
<dbReference type="Pfam" id="PF02780">
    <property type="entry name" value="Transketolase_C"/>
    <property type="match status" value="1"/>
</dbReference>
<accession>A0A846TRK1</accession>
<dbReference type="FunFam" id="3.40.50.970:FF:000030">
    <property type="entry name" value="1-deoxy-D-xylulose-5-phosphate synthase"/>
    <property type="match status" value="1"/>
</dbReference>
<dbReference type="GO" id="GO:0005829">
    <property type="term" value="C:cytosol"/>
    <property type="evidence" value="ECO:0007669"/>
    <property type="project" value="TreeGrafter"/>
</dbReference>
<dbReference type="GO" id="GO:0019288">
    <property type="term" value="P:isopentenyl diphosphate biosynthetic process, methylerythritol 4-phosphate pathway"/>
    <property type="evidence" value="ECO:0007669"/>
    <property type="project" value="TreeGrafter"/>
</dbReference>
<evidence type="ECO:0000259" key="11">
    <source>
        <dbReference type="SMART" id="SM00861"/>
    </source>
</evidence>
<evidence type="ECO:0000256" key="1">
    <source>
        <dbReference type="ARBA" id="ARBA00004980"/>
    </source>
</evidence>
<dbReference type="GO" id="GO:0016114">
    <property type="term" value="P:terpenoid biosynthetic process"/>
    <property type="evidence" value="ECO:0007669"/>
    <property type="project" value="UniProtKB-UniRule"/>
</dbReference>
<dbReference type="InterPro" id="IPR005475">
    <property type="entry name" value="Transketolase-like_Pyr-bd"/>
</dbReference>
<dbReference type="GO" id="GO:0009228">
    <property type="term" value="P:thiamine biosynthetic process"/>
    <property type="evidence" value="ECO:0007669"/>
    <property type="project" value="UniProtKB-UniRule"/>
</dbReference>
<dbReference type="PANTHER" id="PTHR43322">
    <property type="entry name" value="1-D-DEOXYXYLULOSE 5-PHOSPHATE SYNTHASE-RELATED"/>
    <property type="match status" value="1"/>
</dbReference>
<evidence type="ECO:0000256" key="8">
    <source>
        <dbReference type="ARBA" id="ARBA00023052"/>
    </source>
</evidence>
<gene>
    <name evidence="10" type="primary">dxs</name>
    <name evidence="12" type="ORF">GWK17_06010</name>
</gene>
<dbReference type="Gene3D" id="3.40.50.970">
    <property type="match status" value="2"/>
</dbReference>
<dbReference type="InterPro" id="IPR009014">
    <property type="entry name" value="Transketo_C/PFOR_II"/>
</dbReference>
<reference evidence="12 13" key="1">
    <citation type="submission" date="2020-03" db="EMBL/GenBank/DDBJ databases">
        <authorList>
            <person name="Sun Q."/>
        </authorList>
    </citation>
    <scope>NUCLEOTIDE SEQUENCE [LARGE SCALE GENOMIC DNA]</scope>
    <source>
        <strain evidence="12 13">KACC 21451</strain>
    </source>
</reference>
<dbReference type="InterPro" id="IPR020826">
    <property type="entry name" value="Transketolase_BS"/>
</dbReference>
<feature type="binding site" evidence="10">
    <location>
        <begin position="145"/>
        <end position="146"/>
    </location>
    <ligand>
        <name>thiamine diphosphate</name>
        <dbReference type="ChEBI" id="CHEBI:58937"/>
    </ligand>
</feature>
<dbReference type="InterPro" id="IPR029061">
    <property type="entry name" value="THDP-binding"/>
</dbReference>
<dbReference type="Proteomes" id="UP000587942">
    <property type="component" value="Unassembled WGS sequence"/>
</dbReference>
<keyword evidence="9 10" id="KW-0414">Isoprene biosynthesis</keyword>
<feature type="binding site" evidence="10">
    <location>
        <position position="173"/>
    </location>
    <ligand>
        <name>Mg(2+)</name>
        <dbReference type="ChEBI" id="CHEBI:18420"/>
    </ligand>
</feature>
<dbReference type="HAMAP" id="MF_00315">
    <property type="entry name" value="DXP_synth"/>
    <property type="match status" value="1"/>
</dbReference>
<dbReference type="AlphaFoldDB" id="A0A846TRK1"/>
<comment type="subunit">
    <text evidence="3 10">Homodimer.</text>
</comment>
<keyword evidence="4 10" id="KW-0808">Transferase</keyword>
<dbReference type="CDD" id="cd07033">
    <property type="entry name" value="TPP_PYR_DXS_TK_like"/>
    <property type="match status" value="1"/>
</dbReference>
<dbReference type="GO" id="GO:0030976">
    <property type="term" value="F:thiamine pyrophosphate binding"/>
    <property type="evidence" value="ECO:0007669"/>
    <property type="project" value="UniProtKB-UniRule"/>
</dbReference>
<proteinExistence type="inferred from homology"/>
<dbReference type="SMART" id="SM00861">
    <property type="entry name" value="Transket_pyr"/>
    <property type="match status" value="1"/>
</dbReference>
<feature type="binding site" evidence="10">
    <location>
        <position position="72"/>
    </location>
    <ligand>
        <name>thiamine diphosphate</name>
        <dbReference type="ChEBI" id="CHEBI:58937"/>
    </ligand>
</feature>
<dbReference type="SUPFAM" id="SSF52518">
    <property type="entry name" value="Thiamin diphosphate-binding fold (THDP-binding)"/>
    <property type="match status" value="2"/>
</dbReference>
<dbReference type="NCBIfam" id="TIGR00204">
    <property type="entry name" value="dxs"/>
    <property type="match status" value="1"/>
</dbReference>
<feature type="binding site" evidence="10">
    <location>
        <position position="284"/>
    </location>
    <ligand>
        <name>thiamine diphosphate</name>
        <dbReference type="ChEBI" id="CHEBI:58937"/>
    </ligand>
</feature>
<comment type="function">
    <text evidence="10">Catalyzes the acyloin condensation reaction between C atoms 2 and 3 of pyruvate and glyceraldehyde 3-phosphate to yield 1-deoxy-D-xylulose-5-phosphate (DXP).</text>
</comment>
<dbReference type="EMBL" id="JAAVUM010000003">
    <property type="protein sequence ID" value="NKE05031.1"/>
    <property type="molecule type" value="Genomic_DNA"/>
</dbReference>
<dbReference type="CDD" id="cd02007">
    <property type="entry name" value="TPP_DXS"/>
    <property type="match status" value="1"/>
</dbReference>
<organism evidence="12 13">
    <name type="scientific">Mesobacillus selenatarsenatis</name>
    <dbReference type="NCBI Taxonomy" id="388741"/>
    <lineage>
        <taxon>Bacteria</taxon>
        <taxon>Bacillati</taxon>
        <taxon>Bacillota</taxon>
        <taxon>Bacilli</taxon>
        <taxon>Bacillales</taxon>
        <taxon>Bacillaceae</taxon>
        <taxon>Mesobacillus</taxon>
    </lineage>
</organism>
<dbReference type="FunFam" id="3.40.50.920:FF:000002">
    <property type="entry name" value="1-deoxy-D-xylulose-5-phosphate synthase"/>
    <property type="match status" value="1"/>
</dbReference>
<keyword evidence="7 10" id="KW-0784">Thiamine biosynthesis</keyword>
<sequence length="630" mass="69763">MDLLSIKDPSFLKNLSKKELEELSREIRQFLIEKLSVTGGHIGPNLGVVELTIALHKCFDSPKDKFLWDVGHQSYVHKILTGRACQFDTLRQHKGLCGFPKMVESEHDVWETGHSSTSLSAAMGMAIARDLKGENTHIVPIIGDGALTGGMALEALNHIGHEKKKLIVILNDNEMSIAPNVGALHSVLGRLRTAGKYHWVKDELEYLLKKVPAIGGQLASTAERIKDSLKYLFVSGIFFEELGFTYLGPVDGHDYDDLFENLAYAKKQEGPVLLHVITKKGKGYNPAENDKIGTWHGTGPYKMETGDFVKPESAPPAWSKLVSETVRKIARTDDRIVAVTPAMPVGSKLEGFASEFPDRMIDVGIAEQHATTFAAGLATQSMKPFLAIYSTFLQRAYDQVVHDICRQNLNVFIGIDRAGLVGADGETHQGVFDIAFLRHLPNMVMMMPKDENEGQHMVYTAIKYDDGPIAMRYPRGNGLGVPMDEELKEIPIGTWEVLREGEDAAILTFGTTIPMAMEAAEILAKQGVSVKVVNTRFIKPLDEELLVGILKDNMPILTIEEAVLQGGFGSFVLETSHDLGYQHVEIDRMGIPDQFIEHGSVDKLLEEIGMTTEDVVLRLQKLARQKQKRA</sequence>
<dbReference type="GO" id="GO:0000287">
    <property type="term" value="F:magnesium ion binding"/>
    <property type="evidence" value="ECO:0007669"/>
    <property type="project" value="UniProtKB-UniRule"/>
</dbReference>
<evidence type="ECO:0000256" key="7">
    <source>
        <dbReference type="ARBA" id="ARBA00022977"/>
    </source>
</evidence>
<dbReference type="RefSeq" id="WP_167831502.1">
    <property type="nucleotide sequence ID" value="NZ_JAAVUM010000003.1"/>
</dbReference>
<dbReference type="Gene3D" id="3.40.50.920">
    <property type="match status" value="1"/>
</dbReference>
<evidence type="ECO:0000256" key="3">
    <source>
        <dbReference type="ARBA" id="ARBA00011738"/>
    </source>
</evidence>
<comment type="cofactor">
    <cofactor evidence="10">
        <name>Mg(2+)</name>
        <dbReference type="ChEBI" id="CHEBI:18420"/>
    </cofactor>
    <text evidence="10">Binds 1 Mg(2+) ion per subunit.</text>
</comment>
<comment type="similarity">
    <text evidence="2 10">Belongs to the transketolase family. DXPS subfamily.</text>
</comment>
<dbReference type="InterPro" id="IPR033248">
    <property type="entry name" value="Transketolase_C"/>
</dbReference>
<evidence type="ECO:0000256" key="5">
    <source>
        <dbReference type="ARBA" id="ARBA00022723"/>
    </source>
</evidence>
<dbReference type="UniPathway" id="UPA00064">
    <property type="reaction ID" value="UER00091"/>
</dbReference>
<evidence type="ECO:0000313" key="13">
    <source>
        <dbReference type="Proteomes" id="UP000587942"/>
    </source>
</evidence>
<protein>
    <recommendedName>
        <fullName evidence="10">1-deoxy-D-xylulose-5-phosphate synthase</fullName>
        <ecNumber evidence="10">2.2.1.7</ecNumber>
    </recommendedName>
    <alternativeName>
        <fullName evidence="10">1-deoxyxylulose-5-phosphate synthase</fullName>
        <shortName evidence="10">DXP synthase</shortName>
        <shortName evidence="10">DXPS</shortName>
    </alternativeName>
</protein>
<keyword evidence="5 10" id="KW-0479">Metal-binding</keyword>
<feature type="binding site" evidence="10">
    <location>
        <position position="144"/>
    </location>
    <ligand>
        <name>Mg(2+)</name>
        <dbReference type="ChEBI" id="CHEBI:18420"/>
    </ligand>
</feature>
<dbReference type="SUPFAM" id="SSF52922">
    <property type="entry name" value="TK C-terminal domain-like"/>
    <property type="match status" value="1"/>
</dbReference>
<comment type="catalytic activity">
    <reaction evidence="10">
        <text>D-glyceraldehyde 3-phosphate + pyruvate + H(+) = 1-deoxy-D-xylulose 5-phosphate + CO2</text>
        <dbReference type="Rhea" id="RHEA:12605"/>
        <dbReference type="ChEBI" id="CHEBI:15361"/>
        <dbReference type="ChEBI" id="CHEBI:15378"/>
        <dbReference type="ChEBI" id="CHEBI:16526"/>
        <dbReference type="ChEBI" id="CHEBI:57792"/>
        <dbReference type="ChEBI" id="CHEBI:59776"/>
        <dbReference type="EC" id="2.2.1.7"/>
    </reaction>
</comment>
<feature type="domain" description="Transketolase-like pyrimidine-binding" evidence="11">
    <location>
        <begin position="316"/>
        <end position="481"/>
    </location>
</feature>
<dbReference type="InterPro" id="IPR005477">
    <property type="entry name" value="Dxylulose-5-P_synthase"/>
</dbReference>
<comment type="cofactor">
    <cofactor evidence="10">
        <name>thiamine diphosphate</name>
        <dbReference type="ChEBI" id="CHEBI:58937"/>
    </cofactor>
    <text evidence="10">Binds 1 thiamine pyrophosphate per subunit.</text>
</comment>
<keyword evidence="6 10" id="KW-0460">Magnesium</keyword>
<dbReference type="InterPro" id="IPR049557">
    <property type="entry name" value="Transketolase_CS"/>
</dbReference>
<evidence type="ECO:0000313" key="12">
    <source>
        <dbReference type="EMBL" id="NKE05031.1"/>
    </source>
</evidence>
<evidence type="ECO:0000256" key="4">
    <source>
        <dbReference type="ARBA" id="ARBA00022679"/>
    </source>
</evidence>
<keyword evidence="8 10" id="KW-0786">Thiamine pyrophosphate</keyword>
<evidence type="ECO:0000256" key="10">
    <source>
        <dbReference type="HAMAP-Rule" id="MF_00315"/>
    </source>
</evidence>
<dbReference type="NCBIfam" id="NF003933">
    <property type="entry name" value="PRK05444.2-2"/>
    <property type="match status" value="1"/>
</dbReference>
<feature type="binding site" evidence="10">
    <location>
        <begin position="113"/>
        <end position="115"/>
    </location>
    <ligand>
        <name>thiamine diphosphate</name>
        <dbReference type="ChEBI" id="CHEBI:58937"/>
    </ligand>
</feature>
<feature type="binding site" evidence="10">
    <location>
        <position position="173"/>
    </location>
    <ligand>
        <name>thiamine diphosphate</name>
        <dbReference type="ChEBI" id="CHEBI:58937"/>
    </ligand>
</feature>
<dbReference type="PANTHER" id="PTHR43322:SF5">
    <property type="entry name" value="1-DEOXY-D-XYLULOSE-5-PHOSPHATE SYNTHASE, CHLOROPLASTIC"/>
    <property type="match status" value="1"/>
</dbReference>
<evidence type="ECO:0000256" key="2">
    <source>
        <dbReference type="ARBA" id="ARBA00011081"/>
    </source>
</evidence>
<comment type="caution">
    <text evidence="12">The sequence shown here is derived from an EMBL/GenBank/DDBJ whole genome shotgun (WGS) entry which is preliminary data.</text>
</comment>
<name>A0A846TRK1_9BACI</name>
<dbReference type="PROSITE" id="PS00802">
    <property type="entry name" value="TRANSKETOLASE_2"/>
    <property type="match status" value="1"/>
</dbReference>
<dbReference type="Pfam" id="PF02779">
    <property type="entry name" value="Transket_pyr"/>
    <property type="match status" value="1"/>
</dbReference>
<dbReference type="PROSITE" id="PS00801">
    <property type="entry name" value="TRANSKETOLASE_1"/>
    <property type="match status" value="1"/>
</dbReference>
<dbReference type="EC" id="2.2.1.7" evidence="10"/>
<evidence type="ECO:0000256" key="6">
    <source>
        <dbReference type="ARBA" id="ARBA00022842"/>
    </source>
</evidence>
<dbReference type="Pfam" id="PF13292">
    <property type="entry name" value="DXP_synthase_N"/>
    <property type="match status" value="1"/>
</dbReference>
<dbReference type="GO" id="GO:0008661">
    <property type="term" value="F:1-deoxy-D-xylulose-5-phosphate synthase activity"/>
    <property type="evidence" value="ECO:0007669"/>
    <property type="project" value="UniProtKB-UniRule"/>
</dbReference>